<keyword evidence="1" id="KW-0732">Signal</keyword>
<sequence length="148" mass="16023">MKKSLLAMVISVALALAASSAAFADTIYTNQDFTAYTGAPRDNSPVFASGKSAYVGGVAVHPTSWGSSNWNKPLYRFGAMIVLNHNQRITIPGGHSLNTFVVEDTGDLNNAGNLTYRWIDVYFGKYSSTTHQAAINFGKKKFSYTVIS</sequence>
<proteinExistence type="predicted"/>
<evidence type="ECO:0000256" key="1">
    <source>
        <dbReference type="SAM" id="SignalP"/>
    </source>
</evidence>
<evidence type="ECO:0008006" key="4">
    <source>
        <dbReference type="Google" id="ProtNLM"/>
    </source>
</evidence>
<keyword evidence="3" id="KW-1185">Reference proteome</keyword>
<reference evidence="2 3" key="1">
    <citation type="submission" date="2022-05" db="EMBL/GenBank/DDBJ databases">
        <title>Genome Sequencing of Bee-Associated Microbes.</title>
        <authorList>
            <person name="Dunlap C."/>
        </authorList>
    </citation>
    <scope>NUCLEOTIDE SEQUENCE [LARGE SCALE GENOMIC DNA]</scope>
    <source>
        <strain evidence="2 3">NRRL NRS-1438</strain>
    </source>
</reference>
<name>A0ABT4E0G9_9BACL</name>
<organism evidence="2 3">
    <name type="scientific">Paenibacillus apiarius</name>
    <dbReference type="NCBI Taxonomy" id="46240"/>
    <lineage>
        <taxon>Bacteria</taxon>
        <taxon>Bacillati</taxon>
        <taxon>Bacillota</taxon>
        <taxon>Bacilli</taxon>
        <taxon>Bacillales</taxon>
        <taxon>Paenibacillaceae</taxon>
        <taxon>Paenibacillus</taxon>
    </lineage>
</organism>
<accession>A0ABT4E0G9</accession>
<comment type="caution">
    <text evidence="2">The sequence shown here is derived from an EMBL/GenBank/DDBJ whole genome shotgun (WGS) entry which is preliminary data.</text>
</comment>
<feature type="signal peptide" evidence="1">
    <location>
        <begin position="1"/>
        <end position="24"/>
    </location>
</feature>
<dbReference type="Proteomes" id="UP001207626">
    <property type="component" value="Unassembled WGS sequence"/>
</dbReference>
<evidence type="ECO:0000313" key="3">
    <source>
        <dbReference type="Proteomes" id="UP001207626"/>
    </source>
</evidence>
<gene>
    <name evidence="2" type="ORF">M5X09_26235</name>
</gene>
<dbReference type="EMBL" id="JAMDLW010000059">
    <property type="protein sequence ID" value="MCY9523104.1"/>
    <property type="molecule type" value="Genomic_DNA"/>
</dbReference>
<dbReference type="RefSeq" id="WP_268601735.1">
    <property type="nucleotide sequence ID" value="NZ_JAMDLV010000083.1"/>
</dbReference>
<feature type="chain" id="PRO_5045526763" description="3D domain-containing protein" evidence="1">
    <location>
        <begin position="25"/>
        <end position="148"/>
    </location>
</feature>
<protein>
    <recommendedName>
        <fullName evidence="4">3D domain-containing protein</fullName>
    </recommendedName>
</protein>
<evidence type="ECO:0000313" key="2">
    <source>
        <dbReference type="EMBL" id="MCY9523104.1"/>
    </source>
</evidence>